<name>A0A1H7IHI5_9PROT</name>
<evidence type="ECO:0000313" key="1">
    <source>
        <dbReference type="EMBL" id="SEK61774.1"/>
    </source>
</evidence>
<dbReference type="Proteomes" id="UP000198620">
    <property type="component" value="Unassembled WGS sequence"/>
</dbReference>
<sequence length="47" mass="4997">MQMIDIGFQPALKVAHYHGVLGPHGSAPMAGHLLIDSIGLYSLWVPG</sequence>
<dbReference type="AlphaFoldDB" id="A0A1H7IHI5"/>
<gene>
    <name evidence="1" type="ORF">SAMN05216387_102171</name>
</gene>
<protein>
    <submittedName>
        <fullName evidence="1">Uncharacterized protein</fullName>
    </submittedName>
</protein>
<accession>A0A1H7IHI5</accession>
<organism evidence="1 2">
    <name type="scientific">Nitrosovibrio tenuis</name>
    <dbReference type="NCBI Taxonomy" id="1233"/>
    <lineage>
        <taxon>Bacteria</taxon>
        <taxon>Pseudomonadati</taxon>
        <taxon>Pseudomonadota</taxon>
        <taxon>Betaproteobacteria</taxon>
        <taxon>Nitrosomonadales</taxon>
        <taxon>Nitrosomonadaceae</taxon>
        <taxon>Nitrosovibrio</taxon>
    </lineage>
</organism>
<dbReference type="EMBL" id="FOBH01000002">
    <property type="protein sequence ID" value="SEK61774.1"/>
    <property type="molecule type" value="Genomic_DNA"/>
</dbReference>
<reference evidence="1 2" key="1">
    <citation type="submission" date="2016-10" db="EMBL/GenBank/DDBJ databases">
        <authorList>
            <person name="de Groot N.N."/>
        </authorList>
    </citation>
    <scope>NUCLEOTIDE SEQUENCE [LARGE SCALE GENOMIC DNA]</scope>
    <source>
        <strain evidence="1 2">Nv1</strain>
    </source>
</reference>
<keyword evidence="2" id="KW-1185">Reference proteome</keyword>
<dbReference type="STRING" id="1233.SAMN05216387_102171"/>
<proteinExistence type="predicted"/>
<evidence type="ECO:0000313" key="2">
    <source>
        <dbReference type="Proteomes" id="UP000198620"/>
    </source>
</evidence>